<keyword evidence="5 7" id="KW-1133">Transmembrane helix</keyword>
<evidence type="ECO:0000256" key="7">
    <source>
        <dbReference type="SAM" id="Phobius"/>
    </source>
</evidence>
<dbReference type="EMBL" id="DVNF01000074">
    <property type="protein sequence ID" value="HIU60228.1"/>
    <property type="molecule type" value="Genomic_DNA"/>
</dbReference>
<evidence type="ECO:0000256" key="6">
    <source>
        <dbReference type="ARBA" id="ARBA00023136"/>
    </source>
</evidence>
<protein>
    <submittedName>
        <fullName evidence="9">DUF421 domain-containing protein</fullName>
    </submittedName>
</protein>
<comment type="caution">
    <text evidence="9">The sequence shown here is derived from an EMBL/GenBank/DDBJ whole genome shotgun (WGS) entry which is preliminary data.</text>
</comment>
<dbReference type="InterPro" id="IPR023090">
    <property type="entry name" value="UPF0702_alpha/beta_dom_sf"/>
</dbReference>
<evidence type="ECO:0000259" key="8">
    <source>
        <dbReference type="Pfam" id="PF04239"/>
    </source>
</evidence>
<dbReference type="PANTHER" id="PTHR34582:SF6">
    <property type="entry name" value="UPF0702 TRANSMEMBRANE PROTEIN YCAP"/>
    <property type="match status" value="1"/>
</dbReference>
<evidence type="ECO:0000313" key="10">
    <source>
        <dbReference type="Proteomes" id="UP000824094"/>
    </source>
</evidence>
<keyword evidence="6 7" id="KW-0472">Membrane</keyword>
<reference evidence="9" key="1">
    <citation type="submission" date="2020-10" db="EMBL/GenBank/DDBJ databases">
        <authorList>
            <person name="Gilroy R."/>
        </authorList>
    </citation>
    <scope>NUCLEOTIDE SEQUENCE</scope>
    <source>
        <strain evidence="9">18911</strain>
    </source>
</reference>
<evidence type="ECO:0000256" key="5">
    <source>
        <dbReference type="ARBA" id="ARBA00022989"/>
    </source>
</evidence>
<comment type="similarity">
    <text evidence="2">Belongs to the UPF0702 family.</text>
</comment>
<sequence length="240" mass="26771">MLVVFIRTIIIYICLLIGIRLMGKRTIGELQPFELVITLAIADLACMPMQDISVPLVYGLVPLFTMFLLHLCFTWLATKSIKFRKALNGKPVIVVTPDGIDSEAMAKLNFTVNDLLESLRSQQFFSIEQIRYAVLETNGNLSVMENENAQSPECIPVTLVIEGKKMQTNYSVAGVDDSFVENILREKNFKTEDVVLFTKANDRIFIQPRGNKFVSETLDRDTETAVSGADSPKTANGANI</sequence>
<proteinExistence type="inferred from homology"/>
<organism evidence="9 10">
    <name type="scientific">Candidatus Stercoripulliclostridium merdigallinarum</name>
    <dbReference type="NCBI Taxonomy" id="2840951"/>
    <lineage>
        <taxon>Bacteria</taxon>
        <taxon>Bacillati</taxon>
        <taxon>Bacillota</taxon>
        <taxon>Clostridia</taxon>
        <taxon>Eubacteriales</taxon>
        <taxon>Candidatus Stercoripulliclostridium</taxon>
    </lineage>
</organism>
<feature type="domain" description="YetF C-terminal" evidence="8">
    <location>
        <begin position="79"/>
        <end position="196"/>
    </location>
</feature>
<evidence type="ECO:0000313" key="9">
    <source>
        <dbReference type="EMBL" id="HIU60228.1"/>
    </source>
</evidence>
<accession>A0A9D1MHN5</accession>
<comment type="subcellular location">
    <subcellularLocation>
        <location evidence="1">Cell membrane</location>
        <topology evidence="1">Multi-pass membrane protein</topology>
    </subcellularLocation>
</comment>
<dbReference type="Pfam" id="PF04239">
    <property type="entry name" value="DUF421"/>
    <property type="match status" value="1"/>
</dbReference>
<dbReference type="Gene3D" id="3.30.240.20">
    <property type="entry name" value="bsu07140 like domains"/>
    <property type="match status" value="1"/>
</dbReference>
<keyword evidence="4 7" id="KW-0812">Transmembrane</keyword>
<feature type="transmembrane region" description="Helical" evidence="7">
    <location>
        <begin position="6"/>
        <end position="23"/>
    </location>
</feature>
<evidence type="ECO:0000256" key="3">
    <source>
        <dbReference type="ARBA" id="ARBA00022475"/>
    </source>
</evidence>
<name>A0A9D1MHN5_9FIRM</name>
<dbReference type="Proteomes" id="UP000824094">
    <property type="component" value="Unassembled WGS sequence"/>
</dbReference>
<reference evidence="9" key="2">
    <citation type="journal article" date="2021" name="PeerJ">
        <title>Extensive microbial diversity within the chicken gut microbiome revealed by metagenomics and culture.</title>
        <authorList>
            <person name="Gilroy R."/>
            <person name="Ravi A."/>
            <person name="Getino M."/>
            <person name="Pursley I."/>
            <person name="Horton D.L."/>
            <person name="Alikhan N.F."/>
            <person name="Baker D."/>
            <person name="Gharbi K."/>
            <person name="Hall N."/>
            <person name="Watson M."/>
            <person name="Adriaenssens E.M."/>
            <person name="Foster-Nyarko E."/>
            <person name="Jarju S."/>
            <person name="Secka A."/>
            <person name="Antonio M."/>
            <person name="Oren A."/>
            <person name="Chaudhuri R.R."/>
            <person name="La Ragione R."/>
            <person name="Hildebrand F."/>
            <person name="Pallen M.J."/>
        </authorList>
    </citation>
    <scope>NUCLEOTIDE SEQUENCE</scope>
    <source>
        <strain evidence="9">18911</strain>
    </source>
</reference>
<dbReference type="GO" id="GO:0005886">
    <property type="term" value="C:plasma membrane"/>
    <property type="evidence" value="ECO:0007669"/>
    <property type="project" value="UniProtKB-SubCell"/>
</dbReference>
<feature type="transmembrane region" description="Helical" evidence="7">
    <location>
        <begin position="56"/>
        <end position="77"/>
    </location>
</feature>
<evidence type="ECO:0000256" key="2">
    <source>
        <dbReference type="ARBA" id="ARBA00006448"/>
    </source>
</evidence>
<dbReference type="InterPro" id="IPR007353">
    <property type="entry name" value="DUF421"/>
</dbReference>
<dbReference type="PANTHER" id="PTHR34582">
    <property type="entry name" value="UPF0702 TRANSMEMBRANE PROTEIN YCAP"/>
    <property type="match status" value="1"/>
</dbReference>
<keyword evidence="3" id="KW-1003">Cell membrane</keyword>
<dbReference type="AlphaFoldDB" id="A0A9D1MHN5"/>
<evidence type="ECO:0000256" key="4">
    <source>
        <dbReference type="ARBA" id="ARBA00022692"/>
    </source>
</evidence>
<evidence type="ECO:0000256" key="1">
    <source>
        <dbReference type="ARBA" id="ARBA00004651"/>
    </source>
</evidence>
<gene>
    <name evidence="9" type="ORF">IAB05_02415</name>
</gene>